<sequence length="228" mass="26708">MSLLNLLKNQPAFLQDFWGSLLQILDTFLLASRVWASIPKPFMDHAFNDFVMWKDFRLKLWHEAEDPLLSKENIIKNTPEGISMDQWALYVNYRSKEKTKALCWRKQRIRQQQILPHTSGAMSLARRRALMKKHGKEVDRGKVWTETHERKDGSYVNDQAREIGERIKKIRRQRPETLAKISPNDALGVVFSPEHPGRVRGLGMGAVSTVVFKQTSIRGTQSRRWRWR</sequence>
<accession>A0A1S3XGX3</accession>
<organism evidence="3">
    <name type="scientific">Nicotiana tabacum</name>
    <name type="common">Common tobacco</name>
    <dbReference type="NCBI Taxonomy" id="4097"/>
    <lineage>
        <taxon>Eukaryota</taxon>
        <taxon>Viridiplantae</taxon>
        <taxon>Streptophyta</taxon>
        <taxon>Embryophyta</taxon>
        <taxon>Tracheophyta</taxon>
        <taxon>Spermatophyta</taxon>
        <taxon>Magnoliopsida</taxon>
        <taxon>eudicotyledons</taxon>
        <taxon>Gunneridae</taxon>
        <taxon>Pentapetalae</taxon>
        <taxon>asterids</taxon>
        <taxon>lamiids</taxon>
        <taxon>Solanales</taxon>
        <taxon>Solanaceae</taxon>
        <taxon>Nicotianoideae</taxon>
        <taxon>Nicotianeae</taxon>
        <taxon>Nicotiana</taxon>
    </lineage>
</organism>
<dbReference type="PANTHER" id="PTHR33144">
    <property type="entry name" value="OS10G0409366 PROTEIN-RELATED"/>
    <property type="match status" value="1"/>
</dbReference>
<protein>
    <submittedName>
        <fullName evidence="2 3">Uncharacterized protein isoform X1</fullName>
    </submittedName>
</protein>
<keyword evidence="1" id="KW-1185">Reference proteome</keyword>
<reference evidence="2 3" key="2">
    <citation type="submission" date="2025-04" db="UniProtKB">
        <authorList>
            <consortium name="RefSeq"/>
        </authorList>
    </citation>
    <scope>IDENTIFICATION</scope>
</reference>
<dbReference type="OrthoDB" id="1303872at2759"/>
<reference key="1">
    <citation type="journal article" date="2014" name="Nat. Commun.">
        <title>The tobacco genome sequence and its comparison with those of tomato and potato.</title>
        <authorList>
            <person name="Sierro N."/>
            <person name="Battey J.N."/>
            <person name="Ouadi S."/>
            <person name="Bakaher N."/>
            <person name="Bovet L."/>
            <person name="Willig A."/>
            <person name="Goepfert S."/>
            <person name="Peitsch M.C."/>
            <person name="Ivanov N.V."/>
        </authorList>
    </citation>
    <scope>NUCLEOTIDE SEQUENCE [LARGE SCALE GENOMIC DNA]</scope>
    <source>
        <strain>cv. TN90</strain>
    </source>
</reference>
<proteinExistence type="predicted"/>
<evidence type="ECO:0000313" key="3">
    <source>
        <dbReference type="RefSeq" id="XP_016439148.1"/>
    </source>
</evidence>
<dbReference type="RefSeq" id="XP_016439148.1">
    <property type="nucleotide sequence ID" value="XM_016583662.1"/>
</dbReference>
<dbReference type="KEGG" id="nta:107765063"/>
<dbReference type="PaxDb" id="4097-A0A1S3XGX3"/>
<dbReference type="Pfam" id="PF03004">
    <property type="entry name" value="Transposase_24"/>
    <property type="match status" value="1"/>
</dbReference>
<name>A0A1S3XGX3_TOBAC</name>
<gene>
    <name evidence="2 3" type="primary">LOC107765063</name>
</gene>
<evidence type="ECO:0000313" key="2">
    <source>
        <dbReference type="RefSeq" id="XP_016439147.1"/>
    </source>
</evidence>
<dbReference type="Proteomes" id="UP000790787">
    <property type="component" value="Chromosome 2"/>
</dbReference>
<dbReference type="GeneID" id="107765063"/>
<dbReference type="RefSeq" id="XP_016439147.1">
    <property type="nucleotide sequence ID" value="XM_016583661.1"/>
</dbReference>
<dbReference type="InterPro" id="IPR004252">
    <property type="entry name" value="Probable_transposase_24"/>
</dbReference>
<dbReference type="PANTHER" id="PTHR33144:SF45">
    <property type="entry name" value="TRANSPOSASE TNP1_EN_SPM-LIKE DOMAIN-CONTAINING PROTEIN"/>
    <property type="match status" value="1"/>
</dbReference>
<dbReference type="AlphaFoldDB" id="A0A1S3XGX3"/>
<evidence type="ECO:0000313" key="1">
    <source>
        <dbReference type="Proteomes" id="UP000790787"/>
    </source>
</evidence>